<feature type="domain" description="ABC transmembrane type-1" evidence="8">
    <location>
        <begin position="66"/>
        <end position="247"/>
    </location>
</feature>
<proteinExistence type="inferred from homology"/>
<evidence type="ECO:0000256" key="4">
    <source>
        <dbReference type="ARBA" id="ARBA00022692"/>
    </source>
</evidence>
<dbReference type="PROSITE" id="PS50928">
    <property type="entry name" value="ABC_TM1"/>
    <property type="match status" value="2"/>
</dbReference>
<dbReference type="Pfam" id="PF00528">
    <property type="entry name" value="BPD_transp_1"/>
    <property type="match status" value="2"/>
</dbReference>
<evidence type="ECO:0000313" key="9">
    <source>
        <dbReference type="EMBL" id="MFO3715872.1"/>
    </source>
</evidence>
<feature type="transmembrane region" description="Helical" evidence="7">
    <location>
        <begin position="334"/>
        <end position="356"/>
    </location>
</feature>
<dbReference type="RefSeq" id="WP_394011716.1">
    <property type="nucleotide sequence ID" value="NZ_JBGMEH010000003.1"/>
</dbReference>
<keyword evidence="10" id="KW-1185">Reference proteome</keyword>
<feature type="transmembrane region" description="Helical" evidence="7">
    <location>
        <begin position="70"/>
        <end position="96"/>
    </location>
</feature>
<dbReference type="CDD" id="cd06261">
    <property type="entry name" value="TM_PBP2"/>
    <property type="match status" value="2"/>
</dbReference>
<comment type="subcellular location">
    <subcellularLocation>
        <location evidence="1 7">Cell membrane</location>
        <topology evidence="1 7">Multi-pass membrane protein</topology>
    </subcellularLocation>
</comment>
<keyword evidence="4 7" id="KW-0812">Transmembrane</keyword>
<reference evidence="9 10" key="1">
    <citation type="journal article" date="2025" name="Anaerobe">
        <title>Description of Anaerococcus kampingiae sp. nov., Anaerococcus groningensis sp. nov., Anaerococcus martiniensis sp. nov., and Anaerococcus cruorum sp. nov., isolated from human clinical specimens.</title>
        <authorList>
            <person name="Boiten K.E."/>
            <person name="Meijer J."/>
            <person name="van Wezel E.M."/>
            <person name="Veloo A.C.M."/>
        </authorList>
    </citation>
    <scope>NUCLEOTIDE SEQUENCE [LARGE SCALE GENOMIC DNA]</scope>
    <source>
        <strain evidence="9 10">ENR1039</strain>
    </source>
</reference>
<dbReference type="SUPFAM" id="SSF161098">
    <property type="entry name" value="MetI-like"/>
    <property type="match status" value="2"/>
</dbReference>
<feature type="transmembrane region" description="Helical" evidence="7">
    <location>
        <begin position="504"/>
        <end position="522"/>
    </location>
</feature>
<comment type="caution">
    <text evidence="9">The sequence shown here is derived from an EMBL/GenBank/DDBJ whole genome shotgun (WGS) entry which is preliminary data.</text>
</comment>
<feature type="transmembrane region" description="Helical" evidence="7">
    <location>
        <begin position="199"/>
        <end position="219"/>
    </location>
</feature>
<dbReference type="InterPro" id="IPR035906">
    <property type="entry name" value="MetI-like_sf"/>
</dbReference>
<feature type="transmembrane region" description="Helical" evidence="7">
    <location>
        <begin position="262"/>
        <end position="281"/>
    </location>
</feature>
<name>A0ABW9MVM3_9FIRM</name>
<organism evidence="9 10">
    <name type="scientific">Anaerococcus cruorum</name>
    <dbReference type="NCBI Taxonomy" id="3115617"/>
    <lineage>
        <taxon>Bacteria</taxon>
        <taxon>Bacillati</taxon>
        <taxon>Bacillota</taxon>
        <taxon>Tissierellia</taxon>
        <taxon>Tissierellales</taxon>
        <taxon>Peptoniphilaceae</taxon>
        <taxon>Anaerococcus</taxon>
    </lineage>
</organism>
<evidence type="ECO:0000256" key="2">
    <source>
        <dbReference type="ARBA" id="ARBA00022448"/>
    </source>
</evidence>
<keyword evidence="2 7" id="KW-0813">Transport</keyword>
<comment type="similarity">
    <text evidence="7">Belongs to the binding-protein-dependent transport system permease family.</text>
</comment>
<protein>
    <submittedName>
        <fullName evidence="9">PhnE/PtxC family ABC transporter permease</fullName>
    </submittedName>
</protein>
<sequence>MRSKSTNRPFKLLFLFLIVFIFSLTYIDWSAGIIHAGGIPILKSMLASMIHPDISGPILLKALDATWLTLSYALISISLAIILGLILGILAAGIIFKNKVVMKIARGILGFLRAVHELVWAWIFVAAIGLNPLGAVIALAIPYAGALGKVYADLLMEVDLKPVEAAKLSGASNMQALFYVYFPLAFKEMLSYTLYRLECAVRSSSVLSFVGLGGLGFQIQLALQDMNFTRVWIYIYFLVALVLVISTWNNSLRKTSSDKNRVKITAVVLLVLIILSYVSLFRNNNTNLNELFSDKNKEYFTNFMNGLLGKGEDLPAFRDPAKWQNGLKLSFDTLILSIIAMGVASILMFIFVVFSARNVRNESLISNNIFGKIMFYIARFLFLVTRAIPELMWAMILVFIFKPGLPAGALALGLHNFGVLAKLCSEVIEEMDPRPIRNLSLNGASTSQALLYGIFPETSIKFINYILYRWEVTIRTTIVVGFVGAGGLGMAFKLAMSFFRYSEITLYMICYLILVYLADFISKICKDYIRGKE</sequence>
<feature type="transmembrane region" description="Helical" evidence="7">
    <location>
        <begin position="165"/>
        <end position="187"/>
    </location>
</feature>
<keyword evidence="3" id="KW-1003">Cell membrane</keyword>
<dbReference type="PANTHER" id="PTHR30043:SF1">
    <property type="entry name" value="ABC TRANSPORT SYSTEM PERMEASE PROTEIN P69"/>
    <property type="match status" value="1"/>
</dbReference>
<keyword evidence="5 7" id="KW-1133">Transmembrane helix</keyword>
<dbReference type="PANTHER" id="PTHR30043">
    <property type="entry name" value="PHOSPHONATES TRANSPORT SYSTEM PERMEASE PROTEIN"/>
    <property type="match status" value="1"/>
</dbReference>
<evidence type="ECO:0000256" key="7">
    <source>
        <dbReference type="RuleBase" id="RU363032"/>
    </source>
</evidence>
<dbReference type="Proteomes" id="UP001638015">
    <property type="component" value="Unassembled WGS sequence"/>
</dbReference>
<feature type="domain" description="ABC transmembrane type-1" evidence="8">
    <location>
        <begin position="330"/>
        <end position="522"/>
    </location>
</feature>
<feature type="transmembrane region" description="Helical" evidence="7">
    <location>
        <begin position="474"/>
        <end position="492"/>
    </location>
</feature>
<evidence type="ECO:0000256" key="6">
    <source>
        <dbReference type="ARBA" id="ARBA00023136"/>
    </source>
</evidence>
<feature type="transmembrane region" description="Helical" evidence="7">
    <location>
        <begin position="231"/>
        <end position="250"/>
    </location>
</feature>
<evidence type="ECO:0000259" key="8">
    <source>
        <dbReference type="PROSITE" id="PS50928"/>
    </source>
</evidence>
<dbReference type="Gene3D" id="1.10.3720.10">
    <property type="entry name" value="MetI-like"/>
    <property type="match status" value="2"/>
</dbReference>
<dbReference type="EMBL" id="JBGMEH010000003">
    <property type="protein sequence ID" value="MFO3715872.1"/>
    <property type="molecule type" value="Genomic_DNA"/>
</dbReference>
<feature type="transmembrane region" description="Helical" evidence="7">
    <location>
        <begin position="117"/>
        <end position="145"/>
    </location>
</feature>
<evidence type="ECO:0000256" key="5">
    <source>
        <dbReference type="ARBA" id="ARBA00022989"/>
    </source>
</evidence>
<evidence type="ECO:0000313" key="10">
    <source>
        <dbReference type="Proteomes" id="UP001638015"/>
    </source>
</evidence>
<gene>
    <name evidence="9" type="ORF">ACCQ40_03585</name>
</gene>
<evidence type="ECO:0000256" key="1">
    <source>
        <dbReference type="ARBA" id="ARBA00004651"/>
    </source>
</evidence>
<accession>A0ABW9MVM3</accession>
<keyword evidence="6 7" id="KW-0472">Membrane</keyword>
<dbReference type="InterPro" id="IPR000515">
    <property type="entry name" value="MetI-like"/>
</dbReference>
<evidence type="ECO:0000256" key="3">
    <source>
        <dbReference type="ARBA" id="ARBA00022475"/>
    </source>
</evidence>